<protein>
    <submittedName>
        <fullName evidence="1">Uncharacterized protein</fullName>
    </submittedName>
</protein>
<accession>A0ABS8W3D0</accession>
<comment type="caution">
    <text evidence="1">The sequence shown here is derived from an EMBL/GenBank/DDBJ whole genome shotgun (WGS) entry which is preliminary data.</text>
</comment>
<evidence type="ECO:0000313" key="2">
    <source>
        <dbReference type="Proteomes" id="UP000823775"/>
    </source>
</evidence>
<sequence length="94" mass="10822">MNQRTKKVRIIDAQSGEALICTSYHRLNTNPGPVTRLAIATNPHFIGASWFESGDLLVWRRCRMSLASFYLMMAAHWRFVDHHFHFADVPPVLP</sequence>
<keyword evidence="2" id="KW-1185">Reference proteome</keyword>
<name>A0ABS8W3D0_DATST</name>
<dbReference type="EMBL" id="JACEIK010006421">
    <property type="protein sequence ID" value="MCE2055660.1"/>
    <property type="molecule type" value="Genomic_DNA"/>
</dbReference>
<reference evidence="1 2" key="1">
    <citation type="journal article" date="2021" name="BMC Genomics">
        <title>Datura genome reveals duplications of psychoactive alkaloid biosynthetic genes and high mutation rate following tissue culture.</title>
        <authorList>
            <person name="Rajewski A."/>
            <person name="Carter-House D."/>
            <person name="Stajich J."/>
            <person name="Litt A."/>
        </authorList>
    </citation>
    <scope>NUCLEOTIDE SEQUENCE [LARGE SCALE GENOMIC DNA]</scope>
    <source>
        <strain evidence="1">AR-01</strain>
    </source>
</reference>
<proteinExistence type="predicted"/>
<organism evidence="1 2">
    <name type="scientific">Datura stramonium</name>
    <name type="common">Jimsonweed</name>
    <name type="synonym">Common thornapple</name>
    <dbReference type="NCBI Taxonomy" id="4076"/>
    <lineage>
        <taxon>Eukaryota</taxon>
        <taxon>Viridiplantae</taxon>
        <taxon>Streptophyta</taxon>
        <taxon>Embryophyta</taxon>
        <taxon>Tracheophyta</taxon>
        <taxon>Spermatophyta</taxon>
        <taxon>Magnoliopsida</taxon>
        <taxon>eudicotyledons</taxon>
        <taxon>Gunneridae</taxon>
        <taxon>Pentapetalae</taxon>
        <taxon>asterids</taxon>
        <taxon>lamiids</taxon>
        <taxon>Solanales</taxon>
        <taxon>Solanaceae</taxon>
        <taxon>Solanoideae</taxon>
        <taxon>Datureae</taxon>
        <taxon>Datura</taxon>
    </lineage>
</organism>
<dbReference type="Proteomes" id="UP000823775">
    <property type="component" value="Unassembled WGS sequence"/>
</dbReference>
<evidence type="ECO:0000313" key="1">
    <source>
        <dbReference type="EMBL" id="MCE2055660.1"/>
    </source>
</evidence>
<gene>
    <name evidence="1" type="ORF">HAX54_043128</name>
</gene>